<gene>
    <name evidence="2" type="ORF">P154DRAFT_522212</name>
</gene>
<sequence length="155" mass="17150">MPPKHRIKCKLEPEEEQYVRDHMALKSCVRCDDPMHTGYTCTKAKWAGVNGWYANLGLREKKTCVDMLMSRLQAELKAAIVDPAVQSNPTPETHADTTPQPPTDENPDNATSGKGEFWQAQESADTGRVLEPGREEITNDVVKSSLGKATEGEIP</sequence>
<dbReference type="EMBL" id="ML977586">
    <property type="protein sequence ID" value="KAF2000950.1"/>
    <property type="molecule type" value="Genomic_DNA"/>
</dbReference>
<accession>A0A6A5WGC4</accession>
<dbReference type="Proteomes" id="UP000799779">
    <property type="component" value="Unassembled WGS sequence"/>
</dbReference>
<organism evidence="2 3">
    <name type="scientific">Amniculicola lignicola CBS 123094</name>
    <dbReference type="NCBI Taxonomy" id="1392246"/>
    <lineage>
        <taxon>Eukaryota</taxon>
        <taxon>Fungi</taxon>
        <taxon>Dikarya</taxon>
        <taxon>Ascomycota</taxon>
        <taxon>Pezizomycotina</taxon>
        <taxon>Dothideomycetes</taxon>
        <taxon>Pleosporomycetidae</taxon>
        <taxon>Pleosporales</taxon>
        <taxon>Amniculicolaceae</taxon>
        <taxon>Amniculicola</taxon>
    </lineage>
</organism>
<feature type="region of interest" description="Disordered" evidence="1">
    <location>
        <begin position="82"/>
        <end position="155"/>
    </location>
</feature>
<dbReference type="AlphaFoldDB" id="A0A6A5WGC4"/>
<evidence type="ECO:0000313" key="2">
    <source>
        <dbReference type="EMBL" id="KAF2000950.1"/>
    </source>
</evidence>
<reference evidence="2" key="1">
    <citation type="journal article" date="2020" name="Stud. Mycol.">
        <title>101 Dothideomycetes genomes: a test case for predicting lifestyles and emergence of pathogens.</title>
        <authorList>
            <person name="Haridas S."/>
            <person name="Albert R."/>
            <person name="Binder M."/>
            <person name="Bloem J."/>
            <person name="Labutti K."/>
            <person name="Salamov A."/>
            <person name="Andreopoulos B."/>
            <person name="Baker S."/>
            <person name="Barry K."/>
            <person name="Bills G."/>
            <person name="Bluhm B."/>
            <person name="Cannon C."/>
            <person name="Castanera R."/>
            <person name="Culley D."/>
            <person name="Daum C."/>
            <person name="Ezra D."/>
            <person name="Gonzalez J."/>
            <person name="Henrissat B."/>
            <person name="Kuo A."/>
            <person name="Liang C."/>
            <person name="Lipzen A."/>
            <person name="Lutzoni F."/>
            <person name="Magnuson J."/>
            <person name="Mondo S."/>
            <person name="Nolan M."/>
            <person name="Ohm R."/>
            <person name="Pangilinan J."/>
            <person name="Park H.-J."/>
            <person name="Ramirez L."/>
            <person name="Alfaro M."/>
            <person name="Sun H."/>
            <person name="Tritt A."/>
            <person name="Yoshinaga Y."/>
            <person name="Zwiers L.-H."/>
            <person name="Turgeon B."/>
            <person name="Goodwin S."/>
            <person name="Spatafora J."/>
            <person name="Crous P."/>
            <person name="Grigoriev I."/>
        </authorList>
    </citation>
    <scope>NUCLEOTIDE SEQUENCE</scope>
    <source>
        <strain evidence="2">CBS 123094</strain>
    </source>
</reference>
<keyword evidence="3" id="KW-1185">Reference proteome</keyword>
<evidence type="ECO:0000313" key="3">
    <source>
        <dbReference type="Proteomes" id="UP000799779"/>
    </source>
</evidence>
<name>A0A6A5WGC4_9PLEO</name>
<evidence type="ECO:0000256" key="1">
    <source>
        <dbReference type="SAM" id="MobiDB-lite"/>
    </source>
</evidence>
<proteinExistence type="predicted"/>
<protein>
    <submittedName>
        <fullName evidence="2">Uncharacterized protein</fullName>
    </submittedName>
</protein>